<dbReference type="SUPFAM" id="SSF52833">
    <property type="entry name" value="Thioredoxin-like"/>
    <property type="match status" value="1"/>
</dbReference>
<evidence type="ECO:0000259" key="2">
    <source>
        <dbReference type="Pfam" id="PF22041"/>
    </source>
</evidence>
<dbReference type="InterPro" id="IPR036249">
    <property type="entry name" value="Thioredoxin-like_sf"/>
</dbReference>
<dbReference type="Pfam" id="PF13409">
    <property type="entry name" value="GST_N_2"/>
    <property type="match status" value="1"/>
</dbReference>
<proteinExistence type="predicted"/>
<protein>
    <recommendedName>
        <fullName evidence="5">GST N-terminal domain-containing protein</fullName>
    </recommendedName>
</protein>
<gene>
    <name evidence="3" type="ORF">MKK02DRAFT_45545</name>
</gene>
<evidence type="ECO:0008006" key="5">
    <source>
        <dbReference type="Google" id="ProtNLM"/>
    </source>
</evidence>
<name>A0AA38LVR5_9TREE</name>
<comment type="caution">
    <text evidence="3">The sequence shown here is derived from an EMBL/GenBank/DDBJ whole genome shotgun (WGS) entry which is preliminary data.</text>
</comment>
<sequence>MKAPTGDQAYTLVSLVNREDAPVQLSPFVWKTIIELRYLGVNYKEDPRTFDGIRTDLAKELGDEKILVPVLKDAEGEWLKDSFEIALYLDRTHALPKGKSLFLHGVGGREFCRFVNFWADTVLAPDLGAIVRPRTCASIPPDSASYDYFARSRFSNADGASKALADSHDPEISSARFASARKSLGLINNMLKYQASQGKKFIGGDFSHADAAVFGWYMWSTQFAPESREKVWETEEAGGEAVKTWVGEMKGLPGWQEGEFEHIEAAQK</sequence>
<feature type="domain" description="Glutathione S-transferase UstS-like C-terminal" evidence="2">
    <location>
        <begin position="114"/>
        <end position="249"/>
    </location>
</feature>
<evidence type="ECO:0000313" key="3">
    <source>
        <dbReference type="EMBL" id="KAI9636838.1"/>
    </source>
</evidence>
<dbReference type="InterPro" id="IPR004045">
    <property type="entry name" value="Glutathione_S-Trfase_N"/>
</dbReference>
<dbReference type="Pfam" id="PF22041">
    <property type="entry name" value="GST_C_7"/>
    <property type="match status" value="1"/>
</dbReference>
<dbReference type="Proteomes" id="UP001164286">
    <property type="component" value="Unassembled WGS sequence"/>
</dbReference>
<feature type="domain" description="GST N-terminal" evidence="1">
    <location>
        <begin position="26"/>
        <end position="91"/>
    </location>
</feature>
<evidence type="ECO:0000259" key="1">
    <source>
        <dbReference type="Pfam" id="PF13409"/>
    </source>
</evidence>
<reference evidence="3" key="1">
    <citation type="journal article" date="2022" name="G3 (Bethesda)">
        <title>High quality genome of the basidiomycete yeast Dioszegia hungarica PDD-24b-2 isolated from cloud water.</title>
        <authorList>
            <person name="Jarrige D."/>
            <person name="Haridas S."/>
            <person name="Bleykasten-Grosshans C."/>
            <person name="Joly M."/>
            <person name="Nadalig T."/>
            <person name="Sancelme M."/>
            <person name="Vuilleumier S."/>
            <person name="Grigoriev I.V."/>
            <person name="Amato P."/>
            <person name="Bringel F."/>
        </authorList>
    </citation>
    <scope>NUCLEOTIDE SEQUENCE</scope>
    <source>
        <strain evidence="3">PDD-24b-2</strain>
    </source>
</reference>
<dbReference type="InterPro" id="IPR054416">
    <property type="entry name" value="GST_UstS-like_C"/>
</dbReference>
<dbReference type="Gene3D" id="1.20.1050.10">
    <property type="match status" value="1"/>
</dbReference>
<dbReference type="InterPro" id="IPR036282">
    <property type="entry name" value="Glutathione-S-Trfase_C_sf"/>
</dbReference>
<dbReference type="SUPFAM" id="SSF47616">
    <property type="entry name" value="GST C-terminal domain-like"/>
    <property type="match status" value="1"/>
</dbReference>
<dbReference type="EMBL" id="JAKWFO010000005">
    <property type="protein sequence ID" value="KAI9636838.1"/>
    <property type="molecule type" value="Genomic_DNA"/>
</dbReference>
<keyword evidence="4" id="KW-1185">Reference proteome</keyword>
<evidence type="ECO:0000313" key="4">
    <source>
        <dbReference type="Proteomes" id="UP001164286"/>
    </source>
</evidence>
<dbReference type="Gene3D" id="3.40.30.10">
    <property type="entry name" value="Glutaredoxin"/>
    <property type="match status" value="1"/>
</dbReference>
<dbReference type="RefSeq" id="XP_052946615.1">
    <property type="nucleotide sequence ID" value="XM_053093477.1"/>
</dbReference>
<accession>A0AA38LVR5</accession>
<dbReference type="GeneID" id="77732682"/>
<dbReference type="AlphaFoldDB" id="A0AA38LVR5"/>
<organism evidence="3 4">
    <name type="scientific">Dioszegia hungarica</name>
    <dbReference type="NCBI Taxonomy" id="4972"/>
    <lineage>
        <taxon>Eukaryota</taxon>
        <taxon>Fungi</taxon>
        <taxon>Dikarya</taxon>
        <taxon>Basidiomycota</taxon>
        <taxon>Agaricomycotina</taxon>
        <taxon>Tremellomycetes</taxon>
        <taxon>Tremellales</taxon>
        <taxon>Bulleribasidiaceae</taxon>
        <taxon>Dioszegia</taxon>
    </lineage>
</organism>